<protein>
    <recommendedName>
        <fullName evidence="1">NAD-dependent epimerase/dehydratase domain-containing protein</fullName>
    </recommendedName>
</protein>
<comment type="caution">
    <text evidence="2">The sequence shown here is derived from an EMBL/GenBank/DDBJ whole genome shotgun (WGS) entry which is preliminary data.</text>
</comment>
<name>A0A3L6NVT3_FUSOX</name>
<sequence>MLGEIDQLEVFGTDWDTRDGTAIRDFIHVSDLARGHLAALTVKDGQGFQTFNIGTGTGQTVYEAVEAMETASGRAIPVMKVGRRQGDVGACVADPGRAMTQLGWKPQKTLLDSCRDLCRFLEANGTRISL</sequence>
<dbReference type="Gene3D" id="3.40.50.720">
    <property type="entry name" value="NAD(P)-binding Rossmann-like Domain"/>
    <property type="match status" value="1"/>
</dbReference>
<dbReference type="Gene3D" id="3.90.25.10">
    <property type="entry name" value="UDP-galactose 4-epimerase, domain 1"/>
    <property type="match status" value="1"/>
</dbReference>
<reference evidence="2" key="1">
    <citation type="journal article" date="2018" name="Sci. Rep.">
        <title>Characterisation of pathogen-specific regions and novel effector candidates in Fusarium oxysporum f. sp. cepae.</title>
        <authorList>
            <person name="Armitage A.D."/>
            <person name="Taylor A."/>
            <person name="Sobczyk M.K."/>
            <person name="Baxter L."/>
            <person name="Greenfield B.P."/>
            <person name="Bates H.J."/>
            <person name="Wilson F."/>
            <person name="Jackson A.C."/>
            <person name="Ott S."/>
            <person name="Harrison R.J."/>
            <person name="Clarkson J.P."/>
        </authorList>
    </citation>
    <scope>NUCLEOTIDE SEQUENCE [LARGE SCALE GENOMIC DNA]</scope>
    <source>
        <strain evidence="2">FoC_Fus2</strain>
    </source>
</reference>
<dbReference type="GO" id="GO:0005996">
    <property type="term" value="P:monosaccharide metabolic process"/>
    <property type="evidence" value="ECO:0007669"/>
    <property type="project" value="TreeGrafter"/>
</dbReference>
<accession>A0A3L6NVT3</accession>
<dbReference type="Proteomes" id="UP000270866">
    <property type="component" value="Chromosome 5"/>
</dbReference>
<dbReference type="EMBL" id="MRCU01000003">
    <property type="protein sequence ID" value="RKK22833.1"/>
    <property type="molecule type" value="Genomic_DNA"/>
</dbReference>
<dbReference type="InterPro" id="IPR036291">
    <property type="entry name" value="NAD(P)-bd_dom_sf"/>
</dbReference>
<evidence type="ECO:0000259" key="1">
    <source>
        <dbReference type="Pfam" id="PF01370"/>
    </source>
</evidence>
<dbReference type="Pfam" id="PF01370">
    <property type="entry name" value="Epimerase"/>
    <property type="match status" value="1"/>
</dbReference>
<organism evidence="2">
    <name type="scientific">Fusarium oxysporum f. sp. cepae</name>
    <dbReference type="NCBI Taxonomy" id="396571"/>
    <lineage>
        <taxon>Eukaryota</taxon>
        <taxon>Fungi</taxon>
        <taxon>Dikarya</taxon>
        <taxon>Ascomycota</taxon>
        <taxon>Pezizomycotina</taxon>
        <taxon>Sordariomycetes</taxon>
        <taxon>Hypocreomycetidae</taxon>
        <taxon>Hypocreales</taxon>
        <taxon>Nectriaceae</taxon>
        <taxon>Fusarium</taxon>
        <taxon>Fusarium oxysporum species complex</taxon>
    </lineage>
</organism>
<dbReference type="AlphaFoldDB" id="A0A3L6NVT3"/>
<dbReference type="PANTHER" id="PTHR43725">
    <property type="entry name" value="UDP-GLUCOSE 4-EPIMERASE"/>
    <property type="match status" value="1"/>
</dbReference>
<proteinExistence type="predicted"/>
<dbReference type="PANTHER" id="PTHR43725:SF3">
    <property type="entry name" value="UDP-GLUCOSE 4-EPIMERASE (EUROFUNG)"/>
    <property type="match status" value="1"/>
</dbReference>
<feature type="domain" description="NAD-dependent epimerase/dehydratase" evidence="1">
    <location>
        <begin position="8"/>
        <end position="54"/>
    </location>
</feature>
<gene>
    <name evidence="2" type="ORF">BFJ65_g5423</name>
</gene>
<dbReference type="GO" id="GO:0003978">
    <property type="term" value="F:UDP-glucose 4-epimerase activity"/>
    <property type="evidence" value="ECO:0007669"/>
    <property type="project" value="TreeGrafter"/>
</dbReference>
<evidence type="ECO:0000313" key="2">
    <source>
        <dbReference type="EMBL" id="RKK22833.1"/>
    </source>
</evidence>
<dbReference type="GO" id="GO:0005829">
    <property type="term" value="C:cytosol"/>
    <property type="evidence" value="ECO:0007669"/>
    <property type="project" value="TreeGrafter"/>
</dbReference>
<dbReference type="InterPro" id="IPR001509">
    <property type="entry name" value="Epimerase_deHydtase"/>
</dbReference>
<dbReference type="SUPFAM" id="SSF51735">
    <property type="entry name" value="NAD(P)-binding Rossmann-fold domains"/>
    <property type="match status" value="1"/>
</dbReference>
<dbReference type="PRINTS" id="PR01713">
    <property type="entry name" value="NUCEPIMERASE"/>
</dbReference>